<proteinExistence type="predicted"/>
<dbReference type="KEGG" id="ahg:AHOG_21070"/>
<dbReference type="AlphaFoldDB" id="A0A221W769"/>
<reference evidence="1 2" key="1">
    <citation type="submission" date="2017-07" db="EMBL/GenBank/DDBJ databases">
        <title>Complete genome sequence of Actinoalloteichus hoggarensis DSM 45943, type strain of Actinoalloteichus hoggarensis.</title>
        <authorList>
            <person name="Ruckert C."/>
            <person name="Nouioui I."/>
            <person name="Willmese J."/>
            <person name="van Wezel G."/>
            <person name="Klenk H.-P."/>
            <person name="Kalinowski J."/>
            <person name="Zotchev S.B."/>
        </authorList>
    </citation>
    <scope>NUCLEOTIDE SEQUENCE [LARGE SCALE GENOMIC DNA]</scope>
    <source>
        <strain evidence="1 2">DSM 45943</strain>
    </source>
</reference>
<accession>A0A221W769</accession>
<evidence type="ECO:0000313" key="1">
    <source>
        <dbReference type="EMBL" id="ASO21830.1"/>
    </source>
</evidence>
<keyword evidence="2" id="KW-1185">Reference proteome</keyword>
<gene>
    <name evidence="1" type="ORF">AHOG_21070</name>
</gene>
<protein>
    <submittedName>
        <fullName evidence="1">Uncharacterized protein</fullName>
    </submittedName>
</protein>
<dbReference type="EMBL" id="CP022521">
    <property type="protein sequence ID" value="ASO21830.1"/>
    <property type="molecule type" value="Genomic_DNA"/>
</dbReference>
<organism evidence="1 2">
    <name type="scientific">Actinoalloteichus hoggarensis</name>
    <dbReference type="NCBI Taxonomy" id="1470176"/>
    <lineage>
        <taxon>Bacteria</taxon>
        <taxon>Bacillati</taxon>
        <taxon>Actinomycetota</taxon>
        <taxon>Actinomycetes</taxon>
        <taxon>Pseudonocardiales</taxon>
        <taxon>Pseudonocardiaceae</taxon>
        <taxon>Actinoalloteichus</taxon>
    </lineage>
</organism>
<evidence type="ECO:0000313" key="2">
    <source>
        <dbReference type="Proteomes" id="UP000204221"/>
    </source>
</evidence>
<name>A0A221W769_9PSEU</name>
<dbReference type="Proteomes" id="UP000204221">
    <property type="component" value="Chromosome"/>
</dbReference>
<sequence>MGEKDVDRDGQGEAQPDKWENRGSKDDQNKHEGDDDK</sequence>